<dbReference type="OrthoDB" id="20669at2759"/>
<dbReference type="Proteomes" id="UP000789572">
    <property type="component" value="Unassembled WGS sequence"/>
</dbReference>
<dbReference type="Pfam" id="PF00400">
    <property type="entry name" value="WD40"/>
    <property type="match status" value="1"/>
</dbReference>
<dbReference type="InterPro" id="IPR015943">
    <property type="entry name" value="WD40/YVTN_repeat-like_dom_sf"/>
</dbReference>
<protein>
    <submittedName>
        <fullName evidence="3">8751_t:CDS:1</fullName>
    </submittedName>
</protein>
<dbReference type="SUPFAM" id="SSF50960">
    <property type="entry name" value="TolB, C-terminal domain"/>
    <property type="match status" value="1"/>
</dbReference>
<evidence type="ECO:0000256" key="1">
    <source>
        <dbReference type="PROSITE-ProRule" id="PRU00221"/>
    </source>
</evidence>
<dbReference type="EMBL" id="CAJVPJ010000042">
    <property type="protein sequence ID" value="CAG8464302.1"/>
    <property type="molecule type" value="Genomic_DNA"/>
</dbReference>
<dbReference type="Gene3D" id="2.130.10.10">
    <property type="entry name" value="YVTN repeat-like/Quinoprotein amine dehydrogenase"/>
    <property type="match status" value="1"/>
</dbReference>
<feature type="domain" description="DUF2415" evidence="2">
    <location>
        <begin position="342"/>
        <end position="380"/>
    </location>
</feature>
<comment type="caution">
    <text evidence="3">The sequence shown here is derived from an EMBL/GenBank/DDBJ whole genome shotgun (WGS) entry which is preliminary data.</text>
</comment>
<organism evidence="3 4">
    <name type="scientific">Paraglomus occultum</name>
    <dbReference type="NCBI Taxonomy" id="144539"/>
    <lineage>
        <taxon>Eukaryota</taxon>
        <taxon>Fungi</taxon>
        <taxon>Fungi incertae sedis</taxon>
        <taxon>Mucoromycota</taxon>
        <taxon>Glomeromycotina</taxon>
        <taxon>Glomeromycetes</taxon>
        <taxon>Paraglomerales</taxon>
        <taxon>Paraglomeraceae</taxon>
        <taxon>Paraglomus</taxon>
    </lineage>
</organism>
<dbReference type="InterPro" id="IPR001680">
    <property type="entry name" value="WD40_rpt"/>
</dbReference>
<reference evidence="3" key="1">
    <citation type="submission" date="2021-06" db="EMBL/GenBank/DDBJ databases">
        <authorList>
            <person name="Kallberg Y."/>
            <person name="Tangrot J."/>
            <person name="Rosling A."/>
        </authorList>
    </citation>
    <scope>NUCLEOTIDE SEQUENCE</scope>
    <source>
        <strain evidence="3">IA702</strain>
    </source>
</reference>
<dbReference type="SMART" id="SM00320">
    <property type="entry name" value="WD40"/>
    <property type="match status" value="3"/>
</dbReference>
<proteinExistence type="predicted"/>
<feature type="repeat" description="WD" evidence="1">
    <location>
        <begin position="294"/>
        <end position="335"/>
    </location>
</feature>
<dbReference type="PANTHER" id="PTHR43991">
    <property type="entry name" value="WD REPEAT PROTEIN (AFU_ORTHOLOGUE AFUA_8G05640)-RELATED"/>
    <property type="match status" value="1"/>
</dbReference>
<name>A0A9N8Z413_9GLOM</name>
<accession>A0A9N8Z413</accession>
<evidence type="ECO:0000259" key="2">
    <source>
        <dbReference type="Pfam" id="PF10313"/>
    </source>
</evidence>
<keyword evidence="1" id="KW-0853">WD repeat</keyword>
<sequence>MSDRTEPLQSDETVFNCIPDHLHCEWTPREPVYAERKRSFLSIREVTAQDVENGVDMQGITWEAFNVTRDGYREVRLAEYTNYENIPKRNNLKREDLKPVQTDGQYYKFKYTTLTHKCSIVHFQLRNLLWATTRNDVYFTYGTRIGHWNSIRKQTRFELDSQPLGRSQHSFDISTIACKYDFLLAGGLYGEYACRRLDSTTIHHDVITEDNNGITNHIDIIKSRAGSTVAVISSNDHKSRIMDLATLKFTNSYDFEWPVNCTAVSPDKSMLCVVGDDVDTKIVDANSGQNITTLVGHLDYSFACCWSPDGLLIATGNQDKTTRLYDVRKMSTTLGVLGARLGAVRSLHFSEDGRYMAMAEPADFVHVFDAKTFDRSQVIDIFGEIAGVSFTPDTEGLYIANADENYGCIMEFESISPVNHIENIWL</sequence>
<keyword evidence="4" id="KW-1185">Reference proteome</keyword>
<evidence type="ECO:0000313" key="3">
    <source>
        <dbReference type="EMBL" id="CAG8464302.1"/>
    </source>
</evidence>
<dbReference type="PANTHER" id="PTHR43991:SF12">
    <property type="entry name" value="WD REPEAT PROTEIN (AFU_ORTHOLOGUE AFUA_8G05640)"/>
    <property type="match status" value="1"/>
</dbReference>
<gene>
    <name evidence="3" type="ORF">POCULU_LOCUS720</name>
</gene>
<dbReference type="PROSITE" id="PS50082">
    <property type="entry name" value="WD_REPEATS_2"/>
    <property type="match status" value="1"/>
</dbReference>
<dbReference type="InterPro" id="IPR019417">
    <property type="entry name" value="DUF2415"/>
</dbReference>
<dbReference type="AlphaFoldDB" id="A0A9N8Z413"/>
<evidence type="ECO:0000313" key="4">
    <source>
        <dbReference type="Proteomes" id="UP000789572"/>
    </source>
</evidence>
<dbReference type="Pfam" id="PF10313">
    <property type="entry name" value="DUF2415"/>
    <property type="match status" value="1"/>
</dbReference>